<accession>A0A9J6GTE1</accession>
<feature type="domain" description="Endonuclease/exonuclease/phosphatase" evidence="1">
    <location>
        <begin position="113"/>
        <end position="223"/>
    </location>
</feature>
<dbReference type="InterPro" id="IPR005135">
    <property type="entry name" value="Endo/exonuclease/phosphatase"/>
</dbReference>
<evidence type="ECO:0000259" key="1">
    <source>
        <dbReference type="Pfam" id="PF14529"/>
    </source>
</evidence>
<dbReference type="EMBL" id="JABSTR010000008">
    <property type="protein sequence ID" value="KAH9378121.1"/>
    <property type="molecule type" value="Genomic_DNA"/>
</dbReference>
<sequence>MAKCPSCHQPVILQWNCRGLSNKLGELKTKIHSGKLHVWALLLQESNKLCALPHFIGYHSPSIPDNRTGNAPGKAAIYIVSSVPQTPIDLQKWCNQQQEVIAVLTRPAKTPLLLVSFYGRPCRARLNLGWLHHLRAMYPGTPILVAGDVNAPHSLSGYEQDSKRGVQVHDTFMSMNFTLLNIPAVPTIPSTRSHAPDLTWWLGPGNPSWNPEPDAWASDHSPILIGLHTKKLHKLRRQVRIVHWDKVRSDERASSLTAENLISTLQSVLTNCTIYIPP</sequence>
<proteinExistence type="predicted"/>
<gene>
    <name evidence="2" type="ORF">HPB48_020513</name>
</gene>
<reference evidence="2 3" key="1">
    <citation type="journal article" date="2020" name="Cell">
        <title>Large-Scale Comparative Analyses of Tick Genomes Elucidate Their Genetic Diversity and Vector Capacities.</title>
        <authorList>
            <consortium name="Tick Genome and Microbiome Consortium (TIGMIC)"/>
            <person name="Jia N."/>
            <person name="Wang J."/>
            <person name="Shi W."/>
            <person name="Du L."/>
            <person name="Sun Y."/>
            <person name="Zhan W."/>
            <person name="Jiang J.F."/>
            <person name="Wang Q."/>
            <person name="Zhang B."/>
            <person name="Ji P."/>
            <person name="Bell-Sakyi L."/>
            <person name="Cui X.M."/>
            <person name="Yuan T.T."/>
            <person name="Jiang B.G."/>
            <person name="Yang W.F."/>
            <person name="Lam T.T."/>
            <person name="Chang Q.C."/>
            <person name="Ding S.J."/>
            <person name="Wang X.J."/>
            <person name="Zhu J.G."/>
            <person name="Ruan X.D."/>
            <person name="Zhao L."/>
            <person name="Wei J.T."/>
            <person name="Ye R.Z."/>
            <person name="Que T.C."/>
            <person name="Du C.H."/>
            <person name="Zhou Y.H."/>
            <person name="Cheng J.X."/>
            <person name="Dai P.F."/>
            <person name="Guo W.B."/>
            <person name="Han X.H."/>
            <person name="Huang E.J."/>
            <person name="Li L.F."/>
            <person name="Wei W."/>
            <person name="Gao Y.C."/>
            <person name="Liu J.Z."/>
            <person name="Shao H.Z."/>
            <person name="Wang X."/>
            <person name="Wang C.C."/>
            <person name="Yang T.C."/>
            <person name="Huo Q.B."/>
            <person name="Li W."/>
            <person name="Chen H.Y."/>
            <person name="Chen S.E."/>
            <person name="Zhou L.G."/>
            <person name="Ni X.B."/>
            <person name="Tian J.H."/>
            <person name="Sheng Y."/>
            <person name="Liu T."/>
            <person name="Pan Y.S."/>
            <person name="Xia L.Y."/>
            <person name="Li J."/>
            <person name="Zhao F."/>
            <person name="Cao W.C."/>
        </authorList>
    </citation>
    <scope>NUCLEOTIDE SEQUENCE [LARGE SCALE GENOMIC DNA]</scope>
    <source>
        <strain evidence="2">HaeL-2018</strain>
    </source>
</reference>
<dbReference type="Pfam" id="PF14529">
    <property type="entry name" value="Exo_endo_phos_2"/>
    <property type="match status" value="1"/>
</dbReference>
<name>A0A9J6GTE1_HAELO</name>
<dbReference type="VEuPathDB" id="VectorBase:HLOH_057103"/>
<dbReference type="InterPro" id="IPR036691">
    <property type="entry name" value="Endo/exonu/phosph_ase_sf"/>
</dbReference>
<organism evidence="2 3">
    <name type="scientific">Haemaphysalis longicornis</name>
    <name type="common">Bush tick</name>
    <dbReference type="NCBI Taxonomy" id="44386"/>
    <lineage>
        <taxon>Eukaryota</taxon>
        <taxon>Metazoa</taxon>
        <taxon>Ecdysozoa</taxon>
        <taxon>Arthropoda</taxon>
        <taxon>Chelicerata</taxon>
        <taxon>Arachnida</taxon>
        <taxon>Acari</taxon>
        <taxon>Parasitiformes</taxon>
        <taxon>Ixodida</taxon>
        <taxon>Ixodoidea</taxon>
        <taxon>Ixodidae</taxon>
        <taxon>Haemaphysalinae</taxon>
        <taxon>Haemaphysalis</taxon>
    </lineage>
</organism>
<dbReference type="OrthoDB" id="415068at2759"/>
<dbReference type="GO" id="GO:0003824">
    <property type="term" value="F:catalytic activity"/>
    <property type="evidence" value="ECO:0007669"/>
    <property type="project" value="InterPro"/>
</dbReference>
<keyword evidence="3" id="KW-1185">Reference proteome</keyword>
<protein>
    <recommendedName>
        <fullName evidence="1">Endonuclease/exonuclease/phosphatase domain-containing protein</fullName>
    </recommendedName>
</protein>
<evidence type="ECO:0000313" key="2">
    <source>
        <dbReference type="EMBL" id="KAH9378121.1"/>
    </source>
</evidence>
<comment type="caution">
    <text evidence="2">The sequence shown here is derived from an EMBL/GenBank/DDBJ whole genome shotgun (WGS) entry which is preliminary data.</text>
</comment>
<dbReference type="Proteomes" id="UP000821853">
    <property type="component" value="Unassembled WGS sequence"/>
</dbReference>
<dbReference type="Gene3D" id="3.60.10.10">
    <property type="entry name" value="Endonuclease/exonuclease/phosphatase"/>
    <property type="match status" value="1"/>
</dbReference>
<dbReference type="SUPFAM" id="SSF56219">
    <property type="entry name" value="DNase I-like"/>
    <property type="match status" value="1"/>
</dbReference>
<dbReference type="AlphaFoldDB" id="A0A9J6GTE1"/>
<evidence type="ECO:0000313" key="3">
    <source>
        <dbReference type="Proteomes" id="UP000821853"/>
    </source>
</evidence>